<evidence type="ECO:0000256" key="7">
    <source>
        <dbReference type="ARBA" id="ARBA00022898"/>
    </source>
</evidence>
<keyword evidence="6" id="KW-0808">Transferase</keyword>
<dbReference type="OrthoDB" id="9804366at2"/>
<protein>
    <recommendedName>
        <fullName evidence="5">Probable cysteine desulfurase</fullName>
        <ecNumber evidence="4">2.8.1.7</ecNumber>
    </recommendedName>
</protein>
<dbReference type="InterPro" id="IPR000192">
    <property type="entry name" value="Aminotrans_V_dom"/>
</dbReference>
<dbReference type="InterPro" id="IPR010970">
    <property type="entry name" value="Cys_dSase_SufS"/>
</dbReference>
<evidence type="ECO:0000313" key="11">
    <source>
        <dbReference type="Proteomes" id="UP000243525"/>
    </source>
</evidence>
<evidence type="ECO:0000256" key="3">
    <source>
        <dbReference type="ARBA" id="ARBA00010447"/>
    </source>
</evidence>
<proteinExistence type="inferred from homology"/>
<dbReference type="RefSeq" id="WP_107823380.1">
    <property type="nucleotide sequence ID" value="NZ_OY782574.1"/>
</dbReference>
<dbReference type="CDD" id="cd06453">
    <property type="entry name" value="SufS_like"/>
    <property type="match status" value="1"/>
</dbReference>
<dbReference type="PANTHER" id="PTHR43586">
    <property type="entry name" value="CYSTEINE DESULFURASE"/>
    <property type="match status" value="1"/>
</dbReference>
<comment type="cofactor">
    <cofactor evidence="1">
        <name>pyridoxal 5'-phosphate</name>
        <dbReference type="ChEBI" id="CHEBI:597326"/>
    </cofactor>
</comment>
<dbReference type="AlphaFoldDB" id="A0A2T5BYK2"/>
<keyword evidence="10" id="KW-0456">Lyase</keyword>
<dbReference type="GO" id="GO:0030170">
    <property type="term" value="F:pyridoxal phosphate binding"/>
    <property type="evidence" value="ECO:0007669"/>
    <property type="project" value="InterPro"/>
</dbReference>
<evidence type="ECO:0000256" key="1">
    <source>
        <dbReference type="ARBA" id="ARBA00001933"/>
    </source>
</evidence>
<dbReference type="Gene3D" id="3.90.1150.10">
    <property type="entry name" value="Aspartate Aminotransferase, domain 1"/>
    <property type="match status" value="1"/>
</dbReference>
<dbReference type="InterPro" id="IPR015422">
    <property type="entry name" value="PyrdxlP-dep_Trfase_small"/>
</dbReference>
<dbReference type="Pfam" id="PF00266">
    <property type="entry name" value="Aminotran_5"/>
    <property type="match status" value="1"/>
</dbReference>
<feature type="domain" description="Aminotransferase class V" evidence="9">
    <location>
        <begin position="25"/>
        <end position="394"/>
    </location>
</feature>
<keyword evidence="11" id="KW-1185">Reference proteome</keyword>
<dbReference type="GO" id="GO:0031071">
    <property type="term" value="F:cysteine desulfurase activity"/>
    <property type="evidence" value="ECO:0007669"/>
    <property type="project" value="UniProtKB-EC"/>
</dbReference>
<comment type="caution">
    <text evidence="10">The sequence shown here is derived from an EMBL/GenBank/DDBJ whole genome shotgun (WGS) entry which is preliminary data.</text>
</comment>
<dbReference type="SUPFAM" id="SSF53383">
    <property type="entry name" value="PLP-dependent transferases"/>
    <property type="match status" value="1"/>
</dbReference>
<gene>
    <name evidence="10" type="ORF">C8N47_11927</name>
</gene>
<evidence type="ECO:0000256" key="8">
    <source>
        <dbReference type="ARBA" id="ARBA00050776"/>
    </source>
</evidence>
<organism evidence="10 11">
    <name type="scientific">Mangrovibacterium marinum</name>
    <dbReference type="NCBI Taxonomy" id="1639118"/>
    <lineage>
        <taxon>Bacteria</taxon>
        <taxon>Pseudomonadati</taxon>
        <taxon>Bacteroidota</taxon>
        <taxon>Bacteroidia</taxon>
        <taxon>Marinilabiliales</taxon>
        <taxon>Prolixibacteraceae</taxon>
        <taxon>Mangrovibacterium</taxon>
    </lineage>
</organism>
<evidence type="ECO:0000256" key="6">
    <source>
        <dbReference type="ARBA" id="ARBA00022679"/>
    </source>
</evidence>
<sequence>MTLDIARIRKDFPVLEQQVYNKPLIYLDSAASSQKPLAVLKKEEQLHLQYYGNIHRGAHYMADKATLDFEAVRDQVKAFIHAGYREEIIFTKGTTESINLVAFSFGEAFIHEGDEIIVSEMEHHANIVPWQMMAARKGAQVRVLPFDDAGRLMIEKLDELINEKTRLLAVCQVANTLGTVNPVQKIIEKAHARGVKVLVDGAQAVNHLPVDVVALDADFYAFSAHKMFGPNGVGVLYGKKELLDQMPPYQGGGEMISEVSFEATTYNELPYKFEAGTPNITGVIAFGEAIAYLENLGIAAIAEHEHRLLNYATEKLMEIPGMTIYGTQPDKSGVITFNVEGIHSFDLSTMLDKMGIAVRSGRLCADTVMQHYQVSGTIRISFGVYNTQDEIDQFIAALKKLVTMLS</sequence>
<dbReference type="EMBL" id="QAAD01000019">
    <property type="protein sequence ID" value="PTN07314.1"/>
    <property type="molecule type" value="Genomic_DNA"/>
</dbReference>
<dbReference type="InterPro" id="IPR015424">
    <property type="entry name" value="PyrdxlP-dep_Trfase"/>
</dbReference>
<comment type="similarity">
    <text evidence="3">Belongs to the class-V pyridoxal-phosphate-dependent aminotransferase family. Csd subfamily.</text>
</comment>
<dbReference type="Proteomes" id="UP000243525">
    <property type="component" value="Unassembled WGS sequence"/>
</dbReference>
<keyword evidence="7" id="KW-0663">Pyridoxal phosphate</keyword>
<evidence type="ECO:0000313" key="10">
    <source>
        <dbReference type="EMBL" id="PTN07314.1"/>
    </source>
</evidence>
<dbReference type="NCBIfam" id="TIGR01979">
    <property type="entry name" value="sufS"/>
    <property type="match status" value="1"/>
</dbReference>
<reference evidence="10 11" key="1">
    <citation type="submission" date="2018-04" db="EMBL/GenBank/DDBJ databases">
        <title>Genomic Encyclopedia of Archaeal and Bacterial Type Strains, Phase II (KMG-II): from individual species to whole genera.</title>
        <authorList>
            <person name="Goeker M."/>
        </authorList>
    </citation>
    <scope>NUCLEOTIDE SEQUENCE [LARGE SCALE GENOMIC DNA]</scope>
    <source>
        <strain evidence="10 11">DSM 28823</strain>
    </source>
</reference>
<dbReference type="GO" id="GO:0016829">
    <property type="term" value="F:lyase activity"/>
    <property type="evidence" value="ECO:0007669"/>
    <property type="project" value="UniProtKB-KW"/>
</dbReference>
<dbReference type="InterPro" id="IPR015421">
    <property type="entry name" value="PyrdxlP-dep_Trfase_major"/>
</dbReference>
<comment type="function">
    <text evidence="2">Catalyzes the removal of elemental sulfur and selenium atoms from L-cysteine, L-cystine, L-selenocysteine, and L-selenocystine to produce L-alanine.</text>
</comment>
<dbReference type="PANTHER" id="PTHR43586:SF8">
    <property type="entry name" value="CYSTEINE DESULFURASE 1, CHLOROPLASTIC"/>
    <property type="match status" value="1"/>
</dbReference>
<comment type="catalytic activity">
    <reaction evidence="8">
        <text>(sulfur carrier)-H + L-cysteine = (sulfur carrier)-SH + L-alanine</text>
        <dbReference type="Rhea" id="RHEA:43892"/>
        <dbReference type="Rhea" id="RHEA-COMP:14737"/>
        <dbReference type="Rhea" id="RHEA-COMP:14739"/>
        <dbReference type="ChEBI" id="CHEBI:29917"/>
        <dbReference type="ChEBI" id="CHEBI:35235"/>
        <dbReference type="ChEBI" id="CHEBI:57972"/>
        <dbReference type="ChEBI" id="CHEBI:64428"/>
        <dbReference type="EC" id="2.8.1.7"/>
    </reaction>
</comment>
<dbReference type="InterPro" id="IPR016454">
    <property type="entry name" value="Cysteine_dSase"/>
</dbReference>
<evidence type="ECO:0000256" key="2">
    <source>
        <dbReference type="ARBA" id="ARBA00002824"/>
    </source>
</evidence>
<dbReference type="PIRSF" id="PIRSF005572">
    <property type="entry name" value="NifS"/>
    <property type="match status" value="1"/>
</dbReference>
<evidence type="ECO:0000259" key="9">
    <source>
        <dbReference type="Pfam" id="PF00266"/>
    </source>
</evidence>
<dbReference type="Gene3D" id="3.40.640.10">
    <property type="entry name" value="Type I PLP-dependent aspartate aminotransferase-like (Major domain)"/>
    <property type="match status" value="1"/>
</dbReference>
<evidence type="ECO:0000256" key="4">
    <source>
        <dbReference type="ARBA" id="ARBA00012239"/>
    </source>
</evidence>
<dbReference type="EC" id="2.8.1.7" evidence="4"/>
<evidence type="ECO:0000256" key="5">
    <source>
        <dbReference type="ARBA" id="ARBA00021850"/>
    </source>
</evidence>
<dbReference type="GO" id="GO:0006534">
    <property type="term" value="P:cysteine metabolic process"/>
    <property type="evidence" value="ECO:0007669"/>
    <property type="project" value="InterPro"/>
</dbReference>
<name>A0A2T5BYK2_9BACT</name>
<accession>A0A2T5BYK2</accession>